<comment type="similarity">
    <text evidence="2">Belongs to the ABC-4 integral membrane protein family. LolC/E subfamily.</text>
</comment>
<accession>A0A1H7A3Z0</accession>
<feature type="domain" description="ABC3 transporter permease C-terminal" evidence="8">
    <location>
        <begin position="748"/>
        <end position="862"/>
    </location>
</feature>
<dbReference type="InterPro" id="IPR025857">
    <property type="entry name" value="MacB_PCD"/>
</dbReference>
<dbReference type="Pfam" id="PF02687">
    <property type="entry name" value="FtsX"/>
    <property type="match status" value="2"/>
</dbReference>
<dbReference type="GO" id="GO:0044874">
    <property type="term" value="P:lipoprotein localization to outer membrane"/>
    <property type="evidence" value="ECO:0007669"/>
    <property type="project" value="TreeGrafter"/>
</dbReference>
<evidence type="ECO:0000259" key="9">
    <source>
        <dbReference type="Pfam" id="PF12704"/>
    </source>
</evidence>
<evidence type="ECO:0000259" key="8">
    <source>
        <dbReference type="Pfam" id="PF02687"/>
    </source>
</evidence>
<keyword evidence="6 7" id="KW-0472">Membrane</keyword>
<dbReference type="STRING" id="667676.SAMN05192539_101354"/>
<feature type="transmembrane region" description="Helical" evidence="7">
    <location>
        <begin position="787"/>
        <end position="820"/>
    </location>
</feature>
<feature type="transmembrane region" description="Helical" evidence="7">
    <location>
        <begin position="495"/>
        <end position="517"/>
    </location>
</feature>
<evidence type="ECO:0000256" key="7">
    <source>
        <dbReference type="SAM" id="Phobius"/>
    </source>
</evidence>
<keyword evidence="3" id="KW-1003">Cell membrane</keyword>
<name>A0A1H7A3Z0_9BURK</name>
<dbReference type="PANTHER" id="PTHR30489">
    <property type="entry name" value="LIPOPROTEIN-RELEASING SYSTEM TRANSMEMBRANE PROTEIN LOLE"/>
    <property type="match status" value="1"/>
</dbReference>
<evidence type="ECO:0000256" key="1">
    <source>
        <dbReference type="ARBA" id="ARBA00004651"/>
    </source>
</evidence>
<evidence type="ECO:0000256" key="2">
    <source>
        <dbReference type="ARBA" id="ARBA00005236"/>
    </source>
</evidence>
<feature type="transmembrane region" description="Helical" evidence="7">
    <location>
        <begin position="408"/>
        <end position="426"/>
    </location>
</feature>
<dbReference type="RefSeq" id="WP_090867409.1">
    <property type="nucleotide sequence ID" value="NZ_FNYE01000013.1"/>
</dbReference>
<keyword evidence="5 7" id="KW-1133">Transmembrane helix</keyword>
<dbReference type="PANTHER" id="PTHR30489:SF0">
    <property type="entry name" value="LIPOPROTEIN-RELEASING SYSTEM TRANSMEMBRANE PROTEIN LOLE"/>
    <property type="match status" value="1"/>
</dbReference>
<sequence length="873" mass="92123">MSDSIFTGNTRRKTHGLRTLTRWLLAAEWKSHKGRALIAIATIALGVALGYAVQLINSAAFNEFSAATRSLSGEADLQVRGSQPTFDERAYPQLATQAGVALASPVLELDVTVPSRTAPLKVLGIDVFRASRIAPDLTGVMDSDHPFDSLADDAIFLSPAAQQWLGVRIGDTVTLRSGTSDVRLRVAGGIVRARAGQRIGVMDIAAAQWRFGRLGKLSRVDLQLERGVDRERFRQALQARLGGRFMVTAARDVESRTDRLSRAYRINMNVLALVALFTGAFLVFSTQALGVVRRRAQFAMLRVLGITRAQLLRQILLEGALLGTFGAIGGIALGFALAYAVLRVFGSDLGGGYFPGVQPSVGFEPIASAIFLVLGIGVALLGSLVPALEAARAHPAPALKAGGEETALGKLSTPWPALCCLALGVALTQAPPVFDMPIAGYVAVALLLIGGIALMPRVTSQLFRALSRARNGRQRAPVTALAFARLANAPGQASIAMGGVLSSFTLIVAMAIMVSSFRVSVEEWLAHLLSADVYLRVAPNGDTGGLNPQQQAAIAATRGIRHAAFARTSQLTLDPSRPAVALLAREIDAADPGANLQITGETLSPSALREGETPVWASEAMVDLYGYHVGQRLMLPIGTSGTSGASSAPGTPGGRGSVFVVAGIWRDYVRQTGALEIRLADYRRLTGDTSATDAALTLDRGVSAAQAIAALRALPFASALDFAQPGEIRARTLTIFDRSFAVTYLLEAVAIVIGLFGVAATFSAQTLSRSREFGMLRHVGVTRGQILALLATEGGLLTALGIAMGCALGFAISLILVFVVNPQSFHWSMSLHVPWMLLSVLAVVMLASSCTTAVAAGRRAVSVDAVRAVREDW</sequence>
<keyword evidence="11" id="KW-1185">Reference proteome</keyword>
<evidence type="ECO:0000256" key="6">
    <source>
        <dbReference type="ARBA" id="ARBA00023136"/>
    </source>
</evidence>
<organism evidence="10 11">
    <name type="scientific">Paraburkholderia diazotrophica</name>
    <dbReference type="NCBI Taxonomy" id="667676"/>
    <lineage>
        <taxon>Bacteria</taxon>
        <taxon>Pseudomonadati</taxon>
        <taxon>Pseudomonadota</taxon>
        <taxon>Betaproteobacteria</taxon>
        <taxon>Burkholderiales</taxon>
        <taxon>Burkholderiaceae</taxon>
        <taxon>Paraburkholderia</taxon>
    </lineage>
</organism>
<comment type="subcellular location">
    <subcellularLocation>
        <location evidence="1">Cell membrane</location>
        <topology evidence="1">Multi-pass membrane protein</topology>
    </subcellularLocation>
</comment>
<dbReference type="Proteomes" id="UP000198866">
    <property type="component" value="Unassembled WGS sequence"/>
</dbReference>
<feature type="transmembrane region" description="Helical" evidence="7">
    <location>
        <begin position="320"/>
        <end position="346"/>
    </location>
</feature>
<feature type="transmembrane region" description="Helical" evidence="7">
    <location>
        <begin position="36"/>
        <end position="56"/>
    </location>
</feature>
<feature type="transmembrane region" description="Helical" evidence="7">
    <location>
        <begin position="438"/>
        <end position="458"/>
    </location>
</feature>
<dbReference type="AlphaFoldDB" id="A0A1H7A3Z0"/>
<feature type="domain" description="MacB-like periplasmic core" evidence="9">
    <location>
        <begin position="37"/>
        <end position="239"/>
    </location>
</feature>
<dbReference type="EMBL" id="FNYE01000013">
    <property type="protein sequence ID" value="SEJ56570.1"/>
    <property type="molecule type" value="Genomic_DNA"/>
</dbReference>
<evidence type="ECO:0000256" key="4">
    <source>
        <dbReference type="ARBA" id="ARBA00022692"/>
    </source>
</evidence>
<gene>
    <name evidence="10" type="ORF">SAMN05192539_101354</name>
</gene>
<dbReference type="GO" id="GO:0098797">
    <property type="term" value="C:plasma membrane protein complex"/>
    <property type="evidence" value="ECO:0007669"/>
    <property type="project" value="TreeGrafter"/>
</dbReference>
<evidence type="ECO:0000256" key="5">
    <source>
        <dbReference type="ARBA" id="ARBA00022989"/>
    </source>
</evidence>
<evidence type="ECO:0000313" key="10">
    <source>
        <dbReference type="EMBL" id="SEJ56570.1"/>
    </source>
</evidence>
<keyword evidence="4 7" id="KW-0812">Transmembrane</keyword>
<feature type="transmembrane region" description="Helical" evidence="7">
    <location>
        <begin position="366"/>
        <end position="388"/>
    </location>
</feature>
<dbReference type="InterPro" id="IPR003838">
    <property type="entry name" value="ABC3_permease_C"/>
</dbReference>
<feature type="domain" description="ABC3 transporter permease C-terminal" evidence="8">
    <location>
        <begin position="270"/>
        <end position="395"/>
    </location>
</feature>
<proteinExistence type="inferred from homology"/>
<evidence type="ECO:0000256" key="3">
    <source>
        <dbReference type="ARBA" id="ARBA00022475"/>
    </source>
</evidence>
<feature type="transmembrane region" description="Helical" evidence="7">
    <location>
        <begin position="832"/>
        <end position="857"/>
    </location>
</feature>
<evidence type="ECO:0000313" key="11">
    <source>
        <dbReference type="Proteomes" id="UP000198866"/>
    </source>
</evidence>
<reference evidence="11" key="1">
    <citation type="submission" date="2016-10" db="EMBL/GenBank/DDBJ databases">
        <authorList>
            <person name="Varghese N."/>
            <person name="Submissions S."/>
        </authorList>
    </citation>
    <scope>NUCLEOTIDE SEQUENCE [LARGE SCALE GENOMIC DNA]</scope>
    <source>
        <strain evidence="11">LMG 26031</strain>
    </source>
</reference>
<feature type="transmembrane region" description="Helical" evidence="7">
    <location>
        <begin position="270"/>
        <end position="292"/>
    </location>
</feature>
<dbReference type="InterPro" id="IPR051447">
    <property type="entry name" value="Lipoprotein-release_system"/>
</dbReference>
<dbReference type="OrthoDB" id="5291724at2"/>
<dbReference type="Pfam" id="PF12704">
    <property type="entry name" value="MacB_PCD"/>
    <property type="match status" value="1"/>
</dbReference>
<protein>
    <submittedName>
        <fullName evidence="10">Putative ABC transport system permease protein</fullName>
    </submittedName>
</protein>
<feature type="transmembrane region" description="Helical" evidence="7">
    <location>
        <begin position="744"/>
        <end position="767"/>
    </location>
</feature>